<dbReference type="FunFam" id="3.40.50.300:FF:000854">
    <property type="entry name" value="Multidrug ABC transporter ATP-binding protein"/>
    <property type="match status" value="1"/>
</dbReference>
<evidence type="ECO:0000256" key="5">
    <source>
        <dbReference type="ARBA" id="ARBA00022741"/>
    </source>
</evidence>
<feature type="transmembrane region" description="Helical" evidence="9">
    <location>
        <begin position="155"/>
        <end position="178"/>
    </location>
</feature>
<comment type="subcellular location">
    <subcellularLocation>
        <location evidence="1">Cell membrane</location>
        <topology evidence="1">Multi-pass membrane protein</topology>
    </subcellularLocation>
</comment>
<dbReference type="Pfam" id="PF00005">
    <property type="entry name" value="ABC_tran"/>
    <property type="match status" value="1"/>
</dbReference>
<gene>
    <name evidence="12" type="ORF">C2L80_04600</name>
</gene>
<dbReference type="InterPro" id="IPR011527">
    <property type="entry name" value="ABC1_TM_dom"/>
</dbReference>
<dbReference type="SUPFAM" id="SSF52540">
    <property type="entry name" value="P-loop containing nucleoside triphosphate hydrolases"/>
    <property type="match status" value="1"/>
</dbReference>
<dbReference type="SUPFAM" id="SSF90123">
    <property type="entry name" value="ABC transporter transmembrane region"/>
    <property type="match status" value="1"/>
</dbReference>
<dbReference type="EMBL" id="PPEL01000016">
    <property type="protein sequence ID" value="PNV65817.1"/>
    <property type="molecule type" value="Genomic_DNA"/>
</dbReference>
<evidence type="ECO:0000256" key="1">
    <source>
        <dbReference type="ARBA" id="ARBA00004651"/>
    </source>
</evidence>
<feature type="transmembrane region" description="Helical" evidence="9">
    <location>
        <begin position="52"/>
        <end position="76"/>
    </location>
</feature>
<reference evidence="12 13" key="1">
    <citation type="journal article" date="2018" name="Int. J. Syst. Evol. Microbiol.">
        <title>Rubneribacter badeniensis gen. nov., sp. nov. and Enteroscipio rubneri gen. nov., sp. nov., new members of the Eggerthellaceae isolated from human faeces.</title>
        <authorList>
            <person name="Danylec N."/>
            <person name="Gobl A."/>
            <person name="Stoll D.A."/>
            <person name="Hetzer B."/>
            <person name="Kulling S.E."/>
            <person name="Huch M."/>
        </authorList>
    </citation>
    <scope>NUCLEOTIDE SEQUENCE [LARGE SCALE GENOMIC DNA]</scope>
    <source>
        <strain evidence="12 13">ResAG-85</strain>
    </source>
</reference>
<keyword evidence="6 12" id="KW-0067">ATP-binding</keyword>
<dbReference type="Pfam" id="PF00664">
    <property type="entry name" value="ABC_membrane"/>
    <property type="match status" value="1"/>
</dbReference>
<dbReference type="GO" id="GO:0015421">
    <property type="term" value="F:ABC-type oligopeptide transporter activity"/>
    <property type="evidence" value="ECO:0007669"/>
    <property type="project" value="TreeGrafter"/>
</dbReference>
<dbReference type="InterPro" id="IPR036640">
    <property type="entry name" value="ABC1_TM_sf"/>
</dbReference>
<keyword evidence="4 9" id="KW-0812">Transmembrane</keyword>
<organism evidence="12 13">
    <name type="scientific">Rubneribacter badeniensis</name>
    <dbReference type="NCBI Taxonomy" id="2070688"/>
    <lineage>
        <taxon>Bacteria</taxon>
        <taxon>Bacillati</taxon>
        <taxon>Actinomycetota</taxon>
        <taxon>Coriobacteriia</taxon>
        <taxon>Eggerthellales</taxon>
        <taxon>Eggerthellaceae</taxon>
        <taxon>Rubneribacter</taxon>
    </lineage>
</organism>
<dbReference type="CDD" id="cd18548">
    <property type="entry name" value="ABC_6TM_Tm287_like"/>
    <property type="match status" value="1"/>
</dbReference>
<dbReference type="Gene3D" id="1.20.1560.10">
    <property type="entry name" value="ABC transporter type 1, transmembrane domain"/>
    <property type="match status" value="1"/>
</dbReference>
<feature type="transmembrane region" description="Helical" evidence="9">
    <location>
        <begin position="12"/>
        <end position="40"/>
    </location>
</feature>
<dbReference type="InterPro" id="IPR017871">
    <property type="entry name" value="ABC_transporter-like_CS"/>
</dbReference>
<evidence type="ECO:0000256" key="2">
    <source>
        <dbReference type="ARBA" id="ARBA00022448"/>
    </source>
</evidence>
<feature type="transmembrane region" description="Helical" evidence="9">
    <location>
        <begin position="127"/>
        <end position="149"/>
    </location>
</feature>
<evidence type="ECO:0000313" key="13">
    <source>
        <dbReference type="Proteomes" id="UP000236488"/>
    </source>
</evidence>
<dbReference type="PROSITE" id="PS00211">
    <property type="entry name" value="ABC_TRANSPORTER_1"/>
    <property type="match status" value="1"/>
</dbReference>
<dbReference type="PANTHER" id="PTHR43394">
    <property type="entry name" value="ATP-DEPENDENT PERMEASE MDL1, MITOCHONDRIAL"/>
    <property type="match status" value="1"/>
</dbReference>
<evidence type="ECO:0000313" key="12">
    <source>
        <dbReference type="EMBL" id="PNV65817.1"/>
    </source>
</evidence>
<evidence type="ECO:0000256" key="6">
    <source>
        <dbReference type="ARBA" id="ARBA00022840"/>
    </source>
</evidence>
<feature type="domain" description="ABC transmembrane type-1" evidence="11">
    <location>
        <begin position="16"/>
        <end position="298"/>
    </location>
</feature>
<evidence type="ECO:0000259" key="10">
    <source>
        <dbReference type="PROSITE" id="PS50893"/>
    </source>
</evidence>
<dbReference type="RefSeq" id="WP_087197524.1">
    <property type="nucleotide sequence ID" value="NZ_PPEL01000016.1"/>
</dbReference>
<feature type="transmembrane region" description="Helical" evidence="9">
    <location>
        <begin position="235"/>
        <end position="258"/>
    </location>
</feature>
<dbReference type="InterPro" id="IPR003439">
    <property type="entry name" value="ABC_transporter-like_ATP-bd"/>
</dbReference>
<comment type="caution">
    <text evidence="12">The sequence shown here is derived from an EMBL/GenBank/DDBJ whole genome shotgun (WGS) entry which is preliminary data.</text>
</comment>
<evidence type="ECO:0000256" key="9">
    <source>
        <dbReference type="SAM" id="Phobius"/>
    </source>
</evidence>
<keyword evidence="7 9" id="KW-1133">Transmembrane helix</keyword>
<protein>
    <submittedName>
        <fullName evidence="12">ABC transporter ATP-binding protein</fullName>
    </submittedName>
</protein>
<dbReference type="PROSITE" id="PS50893">
    <property type="entry name" value="ABC_TRANSPORTER_2"/>
    <property type="match status" value="1"/>
</dbReference>
<keyword evidence="2" id="KW-0813">Transport</keyword>
<dbReference type="GO" id="GO:0016887">
    <property type="term" value="F:ATP hydrolysis activity"/>
    <property type="evidence" value="ECO:0007669"/>
    <property type="project" value="InterPro"/>
</dbReference>
<proteinExistence type="predicted"/>
<accession>A0A2K2U680</accession>
<dbReference type="InterPro" id="IPR039421">
    <property type="entry name" value="Type_1_exporter"/>
</dbReference>
<keyword evidence="3" id="KW-1003">Cell membrane</keyword>
<dbReference type="PROSITE" id="PS50929">
    <property type="entry name" value="ABC_TM1F"/>
    <property type="match status" value="1"/>
</dbReference>
<feature type="transmembrane region" description="Helical" evidence="9">
    <location>
        <begin position="278"/>
        <end position="296"/>
    </location>
</feature>
<dbReference type="InterPro" id="IPR003593">
    <property type="entry name" value="AAA+_ATPase"/>
</dbReference>
<dbReference type="PANTHER" id="PTHR43394:SF1">
    <property type="entry name" value="ATP-BINDING CASSETTE SUB-FAMILY B MEMBER 10, MITOCHONDRIAL"/>
    <property type="match status" value="1"/>
</dbReference>
<dbReference type="InterPro" id="IPR027417">
    <property type="entry name" value="P-loop_NTPase"/>
</dbReference>
<feature type="domain" description="ABC transporter" evidence="10">
    <location>
        <begin position="349"/>
        <end position="584"/>
    </location>
</feature>
<dbReference type="Proteomes" id="UP000236488">
    <property type="component" value="Unassembled WGS sequence"/>
</dbReference>
<sequence length="587" mass="62360">MIILARFLKNYKLACVGVGVFMLVQVVAALLIPTLVASIVNDGIVVGDMDHVWTMGFAMLGAAAVSAAAALAATYASSFIATGVSLDLACALYEKIHRLPYLEVGRFGVASLITRCTSDVNQIQQALLIFIGMLLPVPFMVVVGMALMFSKDAVLADGIVGIMIAIIVVFLVLSRVVIPSFEKLQRQLDTMNRTVRESVAGVRIVRAFRRTKWDGLRMEGVAEDYAATAIKTNRIFAVAVPFVMLLFNVATFMILFVGGNQVAEGALEIGDIMALVEYAMLILGYLLMGVAMLVFIPQAQVSARRISEVLEGEGASSAEGAEEAGKAVGEGLSRSSGIDGKRPVSGPAVEFKGVGFSYEGAEKPVLENVSFTANLGETTAIVGATGSGKSTVANLLMGFLEAGQGDILLFGKPLGSYGSDDPHERIGFVPQKPFLFSGTIADNLRHGFARATVRQMWSALSTAQIADFVEGLEKGLDSPVSQGGGNFSGGQRQRLAIARAVVRQPDVLLLDDSFSALDATTDLALRRALKRDATNSAKIVIAQRVSSIIDAERIVVLDEGRAVGVGTHSELLETCPEYRAIVQSQEG</sequence>
<keyword evidence="13" id="KW-1185">Reference proteome</keyword>
<evidence type="ECO:0000256" key="3">
    <source>
        <dbReference type="ARBA" id="ARBA00022475"/>
    </source>
</evidence>
<name>A0A2K2U680_9ACTN</name>
<dbReference type="SMART" id="SM00382">
    <property type="entry name" value="AAA"/>
    <property type="match status" value="1"/>
</dbReference>
<dbReference type="AlphaFoldDB" id="A0A2K2U680"/>
<evidence type="ECO:0000256" key="7">
    <source>
        <dbReference type="ARBA" id="ARBA00022989"/>
    </source>
</evidence>
<keyword evidence="8 9" id="KW-0472">Membrane</keyword>
<keyword evidence="5" id="KW-0547">Nucleotide-binding</keyword>
<evidence type="ECO:0000256" key="4">
    <source>
        <dbReference type="ARBA" id="ARBA00022692"/>
    </source>
</evidence>
<dbReference type="GO" id="GO:0005524">
    <property type="term" value="F:ATP binding"/>
    <property type="evidence" value="ECO:0007669"/>
    <property type="project" value="UniProtKB-KW"/>
</dbReference>
<evidence type="ECO:0000256" key="8">
    <source>
        <dbReference type="ARBA" id="ARBA00023136"/>
    </source>
</evidence>
<evidence type="ECO:0000259" key="11">
    <source>
        <dbReference type="PROSITE" id="PS50929"/>
    </source>
</evidence>
<dbReference type="GO" id="GO:0005886">
    <property type="term" value="C:plasma membrane"/>
    <property type="evidence" value="ECO:0007669"/>
    <property type="project" value="UniProtKB-SubCell"/>
</dbReference>
<dbReference type="Gene3D" id="3.40.50.300">
    <property type="entry name" value="P-loop containing nucleotide triphosphate hydrolases"/>
    <property type="match status" value="1"/>
</dbReference>